<evidence type="ECO:0000313" key="1">
    <source>
        <dbReference type="EMBL" id="EZQ11429.1"/>
    </source>
</evidence>
<proteinExistence type="predicted"/>
<protein>
    <recommendedName>
        <fullName evidence="3">Transposase</fullName>
    </recommendedName>
</protein>
<evidence type="ECO:0000313" key="2">
    <source>
        <dbReference type="Proteomes" id="UP000024332"/>
    </source>
</evidence>
<dbReference type="OrthoDB" id="34687at2157"/>
<accession>A0A031LVB1</accession>
<comment type="caution">
    <text evidence="1">The sequence shown here is derived from an EMBL/GenBank/DDBJ whole genome shotgun (WGS) entry which is preliminary data.</text>
</comment>
<name>A0A031LVB1_9CREN</name>
<dbReference type="RefSeq" id="WP_048098590.1">
    <property type="nucleotide sequence ID" value="NZ_JFZT01000015.1"/>
</dbReference>
<evidence type="ECO:0008006" key="3">
    <source>
        <dbReference type="Google" id="ProtNLM"/>
    </source>
</evidence>
<sequence>MRRTSVIKLVTDKETENKLKVLCSLSAKLWNEVNYERRRQFFSKKGVDLKGTYKMFYEKYKKLIGSATAQQVLNKNNEAWN</sequence>
<keyword evidence="2" id="KW-1185">Reference proteome</keyword>
<organism evidence="1 2">
    <name type="scientific">Candidatus Acidianus copahuensis</name>
    <dbReference type="NCBI Taxonomy" id="1160895"/>
    <lineage>
        <taxon>Archaea</taxon>
        <taxon>Thermoproteota</taxon>
        <taxon>Thermoprotei</taxon>
        <taxon>Sulfolobales</taxon>
        <taxon>Sulfolobaceae</taxon>
        <taxon>Acidianus</taxon>
    </lineage>
</organism>
<reference evidence="1 2" key="1">
    <citation type="submission" date="2014-03" db="EMBL/GenBank/DDBJ databases">
        <title>Draft genome sequence of the novel thermoacidophilic archaea Acidianus copahuensis ALE1 strain, isolated from Copahue volcanic area in Neuquen Argentina.</title>
        <authorList>
            <person name="Urbieta M.S."/>
            <person name="Rascovan N."/>
            <person name="Castro C."/>
            <person name="Revale S."/>
            <person name="Giaveno M.A."/>
            <person name="Vazquez M.P."/>
            <person name="Donati E.R."/>
        </authorList>
    </citation>
    <scope>NUCLEOTIDE SEQUENCE [LARGE SCALE GENOMIC DNA]</scope>
    <source>
        <strain evidence="1 2">ALE1</strain>
    </source>
</reference>
<dbReference type="Proteomes" id="UP000024332">
    <property type="component" value="Unassembled WGS sequence"/>
</dbReference>
<gene>
    <name evidence="1" type="ORF">CM19_01240</name>
</gene>
<dbReference type="AlphaFoldDB" id="A0A031LVB1"/>
<dbReference type="EMBL" id="JFZT01000015">
    <property type="protein sequence ID" value="EZQ11429.1"/>
    <property type="molecule type" value="Genomic_DNA"/>
</dbReference>